<dbReference type="Proteomes" id="UP000461880">
    <property type="component" value="Unassembled WGS sequence"/>
</dbReference>
<gene>
    <name evidence="2" type="ORF">FYJ51_02580</name>
</gene>
<accession>A0A7X2NQN6</accession>
<feature type="transmembrane region" description="Helical" evidence="1">
    <location>
        <begin position="152"/>
        <end position="169"/>
    </location>
</feature>
<proteinExistence type="predicted"/>
<reference evidence="2 3" key="1">
    <citation type="submission" date="2019-08" db="EMBL/GenBank/DDBJ databases">
        <title>In-depth cultivation of the pig gut microbiome towards novel bacterial diversity and tailored functional studies.</title>
        <authorList>
            <person name="Wylensek D."/>
            <person name="Hitch T.C.A."/>
            <person name="Clavel T."/>
        </authorList>
    </citation>
    <scope>NUCLEOTIDE SEQUENCE [LARGE SCALE GENOMIC DNA]</scope>
    <source>
        <strain evidence="2 3">Oil+RF-744-GAM-WT-6</strain>
    </source>
</reference>
<dbReference type="RefSeq" id="WP_105303137.1">
    <property type="nucleotide sequence ID" value="NZ_VUMN01000003.1"/>
</dbReference>
<feature type="transmembrane region" description="Helical" evidence="1">
    <location>
        <begin position="123"/>
        <end position="140"/>
    </location>
</feature>
<organism evidence="2 3">
    <name type="scientific">Stecheria intestinalis</name>
    <dbReference type="NCBI Taxonomy" id="2606630"/>
    <lineage>
        <taxon>Bacteria</taxon>
        <taxon>Bacillati</taxon>
        <taxon>Bacillota</taxon>
        <taxon>Erysipelotrichia</taxon>
        <taxon>Erysipelotrichales</taxon>
        <taxon>Erysipelotrichaceae</taxon>
        <taxon>Stecheria</taxon>
    </lineage>
</organism>
<evidence type="ECO:0000256" key="1">
    <source>
        <dbReference type="SAM" id="Phobius"/>
    </source>
</evidence>
<keyword evidence="1" id="KW-1133">Transmembrane helix</keyword>
<keyword evidence="1" id="KW-0812">Transmembrane</keyword>
<name>A0A7X2NQN6_9FIRM</name>
<evidence type="ECO:0000313" key="3">
    <source>
        <dbReference type="Proteomes" id="UP000461880"/>
    </source>
</evidence>
<evidence type="ECO:0000313" key="2">
    <source>
        <dbReference type="EMBL" id="MSS57790.1"/>
    </source>
</evidence>
<protein>
    <submittedName>
        <fullName evidence="2">Uncharacterized protein</fullName>
    </submittedName>
</protein>
<keyword evidence="3" id="KW-1185">Reference proteome</keyword>
<dbReference type="EMBL" id="VUMN01000003">
    <property type="protein sequence ID" value="MSS57790.1"/>
    <property type="molecule type" value="Genomic_DNA"/>
</dbReference>
<comment type="caution">
    <text evidence="2">The sequence shown here is derived from an EMBL/GenBank/DDBJ whole genome shotgun (WGS) entry which is preliminary data.</text>
</comment>
<keyword evidence="1" id="KW-0472">Membrane</keyword>
<dbReference type="AlphaFoldDB" id="A0A7X2NQN6"/>
<sequence>MIRRVPKVNLESNASRNAKMAGYVRKEYIDSDGKGRILIRIPEDYEVLDPLTMGGQKELNQEIFDCIDRKSDLIPSVVKLRIEFHGRACSEEEQEEIRNLVREHYQVEQFELQWDLDANLIRFWKMILIGSLFLGLYFFLELTEYEFFTELVSVIGSFSLWTAAELWMIDRRDLKKQMIWIEQAKSAELIFAEDQAS</sequence>